<dbReference type="Proteomes" id="UP000095767">
    <property type="component" value="Unassembled WGS sequence"/>
</dbReference>
<evidence type="ECO:0000313" key="3">
    <source>
        <dbReference type="Proteomes" id="UP000095767"/>
    </source>
</evidence>
<evidence type="ECO:0000313" key="2">
    <source>
        <dbReference type="EMBL" id="OEL33338.1"/>
    </source>
</evidence>
<feature type="compositionally biased region" description="Basic residues" evidence="1">
    <location>
        <begin position="75"/>
        <end position="85"/>
    </location>
</feature>
<proteinExistence type="predicted"/>
<feature type="region of interest" description="Disordered" evidence="1">
    <location>
        <begin position="33"/>
        <end position="101"/>
    </location>
</feature>
<feature type="compositionally biased region" description="Low complexity" evidence="1">
    <location>
        <begin position="51"/>
        <end position="74"/>
    </location>
</feature>
<reference evidence="2 3" key="1">
    <citation type="submission" date="2016-09" db="EMBL/GenBank/DDBJ databases">
        <title>The draft genome of Dichanthelium oligosanthes: A C3 panicoid grass species.</title>
        <authorList>
            <person name="Studer A.J."/>
            <person name="Schnable J.C."/>
            <person name="Brutnell T.P."/>
        </authorList>
    </citation>
    <scope>NUCLEOTIDE SEQUENCE [LARGE SCALE GENOMIC DNA]</scope>
    <source>
        <strain evidence="3">cv. Kellogg 1175</strain>
        <tissue evidence="2">Leaf</tissue>
    </source>
</reference>
<dbReference type="EMBL" id="LWDX02019073">
    <property type="protein sequence ID" value="OEL33338.1"/>
    <property type="molecule type" value="Genomic_DNA"/>
</dbReference>
<dbReference type="AlphaFoldDB" id="A0A1E5W7Y0"/>
<keyword evidence="3" id="KW-1185">Reference proteome</keyword>
<feature type="compositionally biased region" description="Basic residues" evidence="1">
    <location>
        <begin position="40"/>
        <end position="50"/>
    </location>
</feature>
<accession>A0A1E5W7Y0</accession>
<feature type="non-terminal residue" evidence="2">
    <location>
        <position position="1"/>
    </location>
</feature>
<sequence>LGGQHAQGPDHQIHPRAHRARALRHLRRVCAAPAQAMMPGRRRAAPRRAARPPYACAPATRPRTARCPCPARSTRQGRRSGRRTRTLPDPSRRRAAAVASR</sequence>
<organism evidence="2 3">
    <name type="scientific">Dichanthelium oligosanthes</name>
    <dbReference type="NCBI Taxonomy" id="888268"/>
    <lineage>
        <taxon>Eukaryota</taxon>
        <taxon>Viridiplantae</taxon>
        <taxon>Streptophyta</taxon>
        <taxon>Embryophyta</taxon>
        <taxon>Tracheophyta</taxon>
        <taxon>Spermatophyta</taxon>
        <taxon>Magnoliopsida</taxon>
        <taxon>Liliopsida</taxon>
        <taxon>Poales</taxon>
        <taxon>Poaceae</taxon>
        <taxon>PACMAD clade</taxon>
        <taxon>Panicoideae</taxon>
        <taxon>Panicodae</taxon>
        <taxon>Paniceae</taxon>
        <taxon>Dichantheliinae</taxon>
        <taxon>Dichanthelium</taxon>
    </lineage>
</organism>
<comment type="caution">
    <text evidence="2">The sequence shown here is derived from an EMBL/GenBank/DDBJ whole genome shotgun (WGS) entry which is preliminary data.</text>
</comment>
<gene>
    <name evidence="2" type="ORF">BAE44_0005644</name>
</gene>
<protein>
    <submittedName>
        <fullName evidence="2">Uncharacterized protein</fullName>
    </submittedName>
</protein>
<evidence type="ECO:0000256" key="1">
    <source>
        <dbReference type="SAM" id="MobiDB-lite"/>
    </source>
</evidence>
<name>A0A1E5W7Y0_9POAL</name>